<accession>A0A1E4TN57</accession>
<keyword evidence="1" id="KW-1133">Transmembrane helix</keyword>
<evidence type="ECO:0000313" key="2">
    <source>
        <dbReference type="EMBL" id="ODV93184.1"/>
    </source>
</evidence>
<feature type="transmembrane region" description="Helical" evidence="1">
    <location>
        <begin position="128"/>
        <end position="149"/>
    </location>
</feature>
<evidence type="ECO:0000256" key="1">
    <source>
        <dbReference type="SAM" id="Phobius"/>
    </source>
</evidence>
<dbReference type="Proteomes" id="UP000094236">
    <property type="component" value="Unassembled WGS sequence"/>
</dbReference>
<keyword evidence="3" id="KW-1185">Reference proteome</keyword>
<name>A0A1E4TN57_PACTA</name>
<gene>
    <name evidence="2" type="ORF">PACTADRAFT_51803</name>
</gene>
<evidence type="ECO:0000313" key="3">
    <source>
        <dbReference type="Proteomes" id="UP000094236"/>
    </source>
</evidence>
<organism evidence="2 3">
    <name type="scientific">Pachysolen tannophilus NRRL Y-2460</name>
    <dbReference type="NCBI Taxonomy" id="669874"/>
    <lineage>
        <taxon>Eukaryota</taxon>
        <taxon>Fungi</taxon>
        <taxon>Dikarya</taxon>
        <taxon>Ascomycota</taxon>
        <taxon>Saccharomycotina</taxon>
        <taxon>Pichiomycetes</taxon>
        <taxon>Pachysolenaceae</taxon>
        <taxon>Pachysolen</taxon>
    </lineage>
</organism>
<proteinExistence type="predicted"/>
<dbReference type="EMBL" id="KV454018">
    <property type="protein sequence ID" value="ODV93184.1"/>
    <property type="molecule type" value="Genomic_DNA"/>
</dbReference>
<dbReference type="AlphaFoldDB" id="A0A1E4TN57"/>
<protein>
    <submittedName>
        <fullName evidence="2">Uncharacterized protein</fullName>
    </submittedName>
</protein>
<sequence>MLAGNTFSIGISKVFSLVFHEIIQSSDSNFNYPSKNSSVPISFDNKNFQILSNKKRIMINDQNDIDFTRCLIDEYCWNCENLSTSCKSFKNGTVNKNNNQIKKTFPNHIIDIVPLIIVLASSRQSYVFELQGLLAAALLLCTIGTYLVISRNRKRSLQKTAAAAAAADKQKLPKGVSTINASNGIPVPAVRRNIQQSLMLHRRGSVYRHRRNLSDEYYTQFNYGNGIGNYNGKDIMVKPDEMNTSCQNCQCNDNKLIQKNKKRKININHLAQENMFTLQLTPLSCYFNKNYKKNLDIMQLIVSDLSMKMSPYFSVCCMLMAASYLIQLG</sequence>
<reference evidence="3" key="1">
    <citation type="submission" date="2016-05" db="EMBL/GenBank/DDBJ databases">
        <title>Comparative genomics of biotechnologically important yeasts.</title>
        <authorList>
            <consortium name="DOE Joint Genome Institute"/>
            <person name="Riley R."/>
            <person name="Haridas S."/>
            <person name="Wolfe K.H."/>
            <person name="Lopes M.R."/>
            <person name="Hittinger C.T."/>
            <person name="Goker M."/>
            <person name="Salamov A."/>
            <person name="Wisecaver J."/>
            <person name="Long T.M."/>
            <person name="Aerts A.L."/>
            <person name="Barry K."/>
            <person name="Choi C."/>
            <person name="Clum A."/>
            <person name="Coughlan A.Y."/>
            <person name="Deshpande S."/>
            <person name="Douglass A.P."/>
            <person name="Hanson S.J."/>
            <person name="Klenk H.-P."/>
            <person name="Labutti K."/>
            <person name="Lapidus A."/>
            <person name="Lindquist E."/>
            <person name="Lipzen A."/>
            <person name="Meier-Kolthoff J.P."/>
            <person name="Ohm R.A."/>
            <person name="Otillar R.P."/>
            <person name="Pangilinan J."/>
            <person name="Peng Y."/>
            <person name="Rokas A."/>
            <person name="Rosa C.A."/>
            <person name="Scheuner C."/>
            <person name="Sibirny A.A."/>
            <person name="Slot J.C."/>
            <person name="Stielow J.B."/>
            <person name="Sun H."/>
            <person name="Kurtzman C.P."/>
            <person name="Blackwell M."/>
            <person name="Grigoriev I.V."/>
            <person name="Jeffries T.W."/>
        </authorList>
    </citation>
    <scope>NUCLEOTIDE SEQUENCE [LARGE SCALE GENOMIC DNA]</scope>
    <source>
        <strain evidence="3">NRRL Y-2460</strain>
    </source>
</reference>
<keyword evidence="1" id="KW-0472">Membrane</keyword>
<keyword evidence="1" id="KW-0812">Transmembrane</keyword>